<dbReference type="PROSITE" id="PS50865">
    <property type="entry name" value="ZF_MYND_2"/>
    <property type="match status" value="1"/>
</dbReference>
<dbReference type="AlphaFoldDB" id="A0A4Y7SR68"/>
<evidence type="ECO:0000313" key="6">
    <source>
        <dbReference type="EMBL" id="TEB24357.1"/>
    </source>
</evidence>
<keyword evidence="3" id="KW-0862">Zinc</keyword>
<dbReference type="Pfam" id="PF01753">
    <property type="entry name" value="zf-MYND"/>
    <property type="match status" value="1"/>
</dbReference>
<dbReference type="InterPro" id="IPR002893">
    <property type="entry name" value="Znf_MYND"/>
</dbReference>
<keyword evidence="1" id="KW-0479">Metal-binding</keyword>
<dbReference type="STRING" id="71717.A0A4Y7SR68"/>
<accession>A0A4Y7SR68</accession>
<dbReference type="Gene3D" id="1.10.220.160">
    <property type="match status" value="1"/>
</dbReference>
<evidence type="ECO:0000313" key="7">
    <source>
        <dbReference type="Proteomes" id="UP000298030"/>
    </source>
</evidence>
<organism evidence="6 7">
    <name type="scientific">Coprinellus micaceus</name>
    <name type="common">Glistening ink-cap mushroom</name>
    <name type="synonym">Coprinus micaceus</name>
    <dbReference type="NCBI Taxonomy" id="71717"/>
    <lineage>
        <taxon>Eukaryota</taxon>
        <taxon>Fungi</taxon>
        <taxon>Dikarya</taxon>
        <taxon>Basidiomycota</taxon>
        <taxon>Agaricomycotina</taxon>
        <taxon>Agaricomycetes</taxon>
        <taxon>Agaricomycetidae</taxon>
        <taxon>Agaricales</taxon>
        <taxon>Agaricineae</taxon>
        <taxon>Psathyrellaceae</taxon>
        <taxon>Coprinellus</taxon>
    </lineage>
</organism>
<dbReference type="Gene3D" id="6.10.140.2220">
    <property type="match status" value="1"/>
</dbReference>
<evidence type="ECO:0000256" key="2">
    <source>
        <dbReference type="ARBA" id="ARBA00022771"/>
    </source>
</evidence>
<reference evidence="6 7" key="1">
    <citation type="journal article" date="2019" name="Nat. Ecol. Evol.">
        <title>Megaphylogeny resolves global patterns of mushroom evolution.</title>
        <authorList>
            <person name="Varga T."/>
            <person name="Krizsan K."/>
            <person name="Foldi C."/>
            <person name="Dima B."/>
            <person name="Sanchez-Garcia M."/>
            <person name="Sanchez-Ramirez S."/>
            <person name="Szollosi G.J."/>
            <person name="Szarkandi J.G."/>
            <person name="Papp V."/>
            <person name="Albert L."/>
            <person name="Andreopoulos W."/>
            <person name="Angelini C."/>
            <person name="Antonin V."/>
            <person name="Barry K.W."/>
            <person name="Bougher N.L."/>
            <person name="Buchanan P."/>
            <person name="Buyck B."/>
            <person name="Bense V."/>
            <person name="Catcheside P."/>
            <person name="Chovatia M."/>
            <person name="Cooper J."/>
            <person name="Damon W."/>
            <person name="Desjardin D."/>
            <person name="Finy P."/>
            <person name="Geml J."/>
            <person name="Haridas S."/>
            <person name="Hughes K."/>
            <person name="Justo A."/>
            <person name="Karasinski D."/>
            <person name="Kautmanova I."/>
            <person name="Kiss B."/>
            <person name="Kocsube S."/>
            <person name="Kotiranta H."/>
            <person name="LaButti K.M."/>
            <person name="Lechner B.E."/>
            <person name="Liimatainen K."/>
            <person name="Lipzen A."/>
            <person name="Lukacs Z."/>
            <person name="Mihaltcheva S."/>
            <person name="Morgado L.N."/>
            <person name="Niskanen T."/>
            <person name="Noordeloos M.E."/>
            <person name="Ohm R.A."/>
            <person name="Ortiz-Santana B."/>
            <person name="Ovrebo C."/>
            <person name="Racz N."/>
            <person name="Riley R."/>
            <person name="Savchenko A."/>
            <person name="Shiryaev A."/>
            <person name="Soop K."/>
            <person name="Spirin V."/>
            <person name="Szebenyi C."/>
            <person name="Tomsovsky M."/>
            <person name="Tulloss R.E."/>
            <person name="Uehling J."/>
            <person name="Grigoriev I.V."/>
            <person name="Vagvolgyi C."/>
            <person name="Papp T."/>
            <person name="Martin F.M."/>
            <person name="Miettinen O."/>
            <person name="Hibbett D.S."/>
            <person name="Nagy L.G."/>
        </authorList>
    </citation>
    <scope>NUCLEOTIDE SEQUENCE [LARGE SCALE GENOMIC DNA]</scope>
    <source>
        <strain evidence="6 7">FP101781</strain>
    </source>
</reference>
<evidence type="ECO:0000259" key="5">
    <source>
        <dbReference type="PROSITE" id="PS50865"/>
    </source>
</evidence>
<feature type="domain" description="MYND-type" evidence="5">
    <location>
        <begin position="341"/>
        <end position="387"/>
    </location>
</feature>
<dbReference type="SUPFAM" id="SSF144232">
    <property type="entry name" value="HIT/MYND zinc finger-like"/>
    <property type="match status" value="1"/>
</dbReference>
<gene>
    <name evidence="6" type="ORF">FA13DRAFT_1797246</name>
</gene>
<keyword evidence="2 4" id="KW-0863">Zinc-finger</keyword>
<proteinExistence type="predicted"/>
<dbReference type="EMBL" id="QPFP01000067">
    <property type="protein sequence ID" value="TEB24357.1"/>
    <property type="molecule type" value="Genomic_DNA"/>
</dbReference>
<name>A0A4Y7SR68_COPMI</name>
<evidence type="ECO:0000256" key="1">
    <source>
        <dbReference type="ARBA" id="ARBA00022723"/>
    </source>
</evidence>
<comment type="caution">
    <text evidence="6">The sequence shown here is derived from an EMBL/GenBank/DDBJ whole genome shotgun (WGS) entry which is preliminary data.</text>
</comment>
<evidence type="ECO:0000256" key="3">
    <source>
        <dbReference type="ARBA" id="ARBA00022833"/>
    </source>
</evidence>
<protein>
    <recommendedName>
        <fullName evidence="5">MYND-type domain-containing protein</fullName>
    </recommendedName>
</protein>
<keyword evidence="7" id="KW-1185">Reference proteome</keyword>
<dbReference type="Proteomes" id="UP000298030">
    <property type="component" value="Unassembled WGS sequence"/>
</dbReference>
<dbReference type="GO" id="GO:0008270">
    <property type="term" value="F:zinc ion binding"/>
    <property type="evidence" value="ECO:0007669"/>
    <property type="project" value="UniProtKB-KW"/>
</dbReference>
<dbReference type="OrthoDB" id="2883220at2759"/>
<sequence length="533" mass="59899">MGAFEVITSQANLTLALGASRQSLAQLLREYRPHWLEWVHFFCRKGIFVLPSAAFVLAALEMGDDLQQTFMECPSSIGLVLNMWMQQDEHGRHYLSEEIDSTFPLTCPLLSLLSLVVGDPAGSLTLRDQLREDPLEIQCIAQTMQRRTHALRKLLHTSVLSPTFVIRHLHELSAVVQALSYRPEYPFEFFHSHRLLSQVSLTLNVALRVEARTSIWLEALGILKHLYTWILKSKLCTGSPLKKVISAVRGGIIRVLLKALLHVPTSFHDYAFAANFLHDITGYVAYRSVAPWLVVMIDTEYSAMVDVCSPSPLFEQCRNEVLCAIQTNDDRRGPMIAQEMCDCVEHRGSNGGGEEGKSKRCGGCNTMAYCSDACQKTDWDLRHRQECDTLRELQLDVPILGLELHLRARANLAAFVEGTSLILRVNAVAAPCLGSLSTVVQFLESIKSSFGEDVPQRQRINDYVTQMLQVRQIRLAYALFPLGLSTVHLLVRMWEDGSSTLRVVGFMTVGISECQSVNEDRLWSSRGLRGSFF</sequence>
<evidence type="ECO:0000256" key="4">
    <source>
        <dbReference type="PROSITE-ProRule" id="PRU00134"/>
    </source>
</evidence>